<name>A0A315XRC4_9EURY</name>
<evidence type="ECO:0000313" key="2">
    <source>
        <dbReference type="Proteomes" id="UP000251717"/>
    </source>
</evidence>
<dbReference type="OrthoDB" id="73377at2157"/>
<evidence type="ECO:0000313" key="1">
    <source>
        <dbReference type="EMBL" id="PWB87629.1"/>
    </source>
</evidence>
<dbReference type="RefSeq" id="WP_116591754.1">
    <property type="nucleotide sequence ID" value="NZ_JBGUNC010000030.1"/>
</dbReference>
<comment type="caution">
    <text evidence="1">The sequence shown here is derived from an EMBL/GenBank/DDBJ whole genome shotgun (WGS) entry which is preliminary data.</text>
</comment>
<sequence length="136" mass="15609">MVELKDIAQENDVDLENCVVFVRGKDDILAVDITNAGIRQRTDGTMGFTFSIAPKQALKLEEYFNRFTTGEKFYFDISQTGYRPVYYRGLSPMTKEVSNEYHPKFNITLFAQKAIVEPEDSYFAPTCSCCEFCHID</sequence>
<protein>
    <submittedName>
        <fullName evidence="1">Uncharacterized protein</fullName>
    </submittedName>
</protein>
<dbReference type="AlphaFoldDB" id="A0A315XRC4"/>
<keyword evidence="2" id="KW-1185">Reference proteome</keyword>
<dbReference type="Proteomes" id="UP000251717">
    <property type="component" value="Unassembled WGS sequence"/>
</dbReference>
<dbReference type="EMBL" id="MZGS01000018">
    <property type="protein sequence ID" value="PWB87629.1"/>
    <property type="molecule type" value="Genomic_DNA"/>
</dbReference>
<proteinExistence type="predicted"/>
<organism evidence="1 2">
    <name type="scientific">Methanobrevibacter thaueri</name>
    <dbReference type="NCBI Taxonomy" id="190975"/>
    <lineage>
        <taxon>Archaea</taxon>
        <taxon>Methanobacteriati</taxon>
        <taxon>Methanobacteriota</taxon>
        <taxon>Methanomada group</taxon>
        <taxon>Methanobacteria</taxon>
        <taxon>Methanobacteriales</taxon>
        <taxon>Methanobacteriaceae</taxon>
        <taxon>Methanobrevibacter</taxon>
    </lineage>
</organism>
<accession>A0A315XRC4</accession>
<gene>
    <name evidence="1" type="ORF">MBBTH_07840</name>
</gene>
<reference evidence="1 2" key="1">
    <citation type="submission" date="2017-03" db="EMBL/GenBank/DDBJ databases">
        <title>Genome sequence of Methanobrevibacter thaueri.</title>
        <authorList>
            <person name="Poehlein A."/>
            <person name="Seedorf H."/>
            <person name="Daniel R."/>
        </authorList>
    </citation>
    <scope>NUCLEOTIDE SEQUENCE [LARGE SCALE GENOMIC DNA]</scope>
    <source>
        <strain evidence="1 2">DSM 11995</strain>
    </source>
</reference>